<gene>
    <name evidence="4" type="ORF">D1781_10060</name>
</gene>
<protein>
    <submittedName>
        <fullName evidence="4">HlyD family efflux transporter periplasmic adaptor subunit</fullName>
    </submittedName>
</protein>
<evidence type="ECO:0000313" key="5">
    <source>
        <dbReference type="Proteomes" id="UP000265742"/>
    </source>
</evidence>
<name>A0A3A1TW87_9MICO</name>
<dbReference type="SUPFAM" id="SSF51230">
    <property type="entry name" value="Single hybrid motif"/>
    <property type="match status" value="1"/>
</dbReference>
<feature type="region of interest" description="Disordered" evidence="3">
    <location>
        <begin position="311"/>
        <end position="335"/>
    </location>
</feature>
<keyword evidence="2" id="KW-0175">Coiled coil</keyword>
<keyword evidence="5" id="KW-1185">Reference proteome</keyword>
<dbReference type="PANTHER" id="PTHR32347:SF23">
    <property type="entry name" value="BLL5650 PROTEIN"/>
    <property type="match status" value="1"/>
</dbReference>
<dbReference type="Gene3D" id="2.40.30.170">
    <property type="match status" value="1"/>
</dbReference>
<dbReference type="PANTHER" id="PTHR32347">
    <property type="entry name" value="EFFLUX SYSTEM COMPONENT YKNX-RELATED"/>
    <property type="match status" value="1"/>
</dbReference>
<evidence type="ECO:0000313" key="4">
    <source>
        <dbReference type="EMBL" id="RIX27868.1"/>
    </source>
</evidence>
<dbReference type="Gene3D" id="6.20.50.140">
    <property type="match status" value="1"/>
</dbReference>
<sequence>MLGVVAVVVAGGAVASGVVIADRASAADPPLTAVARSTDVIRSVSGTGTLVDQYTYAVDADGTATLTARAGASTGSTGSSTGGAGGTGGTGGGGGSAQAGAGSLTVDSVSVEPGQRLDRGDRIARVERADGSLHDVDAPVSGHVRSVSTAAHADAGRLVTIGAGRVLAALEISENQIAEVRSGQRVAITLAAGTATTTGVVDAVEQVPDASSGALRYPVLVRLDRIPSGARIGMTATGAITTAHADDVVAVPAAAIEGAGQDLRVRVVDGDATRAVPIEIGLVGDTAVEVRSGPRAGQRVVVGASGEVAATTRRLGPPTSVTGASPTLAATGGSK</sequence>
<dbReference type="AlphaFoldDB" id="A0A3A1TW87"/>
<feature type="compositionally biased region" description="Gly residues" evidence="3">
    <location>
        <begin position="80"/>
        <end position="97"/>
    </location>
</feature>
<dbReference type="InterPro" id="IPR011053">
    <property type="entry name" value="Single_hybrid_motif"/>
</dbReference>
<reference evidence="5" key="1">
    <citation type="submission" date="2018-09" db="EMBL/GenBank/DDBJ databases">
        <authorList>
            <person name="Kim I."/>
        </authorList>
    </citation>
    <scope>NUCLEOTIDE SEQUENCE [LARGE SCALE GENOMIC DNA]</scope>
    <source>
        <strain evidence="5">DD4a</strain>
    </source>
</reference>
<feature type="compositionally biased region" description="Low complexity" evidence="3">
    <location>
        <begin position="70"/>
        <end position="79"/>
    </location>
</feature>
<organism evidence="4 5">
    <name type="scientific">Amnibacterium setariae</name>
    <dbReference type="NCBI Taxonomy" id="2306585"/>
    <lineage>
        <taxon>Bacteria</taxon>
        <taxon>Bacillati</taxon>
        <taxon>Actinomycetota</taxon>
        <taxon>Actinomycetes</taxon>
        <taxon>Micrococcales</taxon>
        <taxon>Microbacteriaceae</taxon>
        <taxon>Amnibacterium</taxon>
    </lineage>
</organism>
<dbReference type="Proteomes" id="UP000265742">
    <property type="component" value="Unassembled WGS sequence"/>
</dbReference>
<dbReference type="InterPro" id="IPR050465">
    <property type="entry name" value="UPF0194_transport"/>
</dbReference>
<evidence type="ECO:0000256" key="3">
    <source>
        <dbReference type="SAM" id="MobiDB-lite"/>
    </source>
</evidence>
<evidence type="ECO:0000256" key="2">
    <source>
        <dbReference type="ARBA" id="ARBA00023054"/>
    </source>
</evidence>
<proteinExistence type="predicted"/>
<dbReference type="GO" id="GO:0030313">
    <property type="term" value="C:cell envelope"/>
    <property type="evidence" value="ECO:0007669"/>
    <property type="project" value="UniProtKB-SubCell"/>
</dbReference>
<comment type="subcellular location">
    <subcellularLocation>
        <location evidence="1">Cell envelope</location>
    </subcellularLocation>
</comment>
<comment type="caution">
    <text evidence="4">The sequence shown here is derived from an EMBL/GenBank/DDBJ whole genome shotgun (WGS) entry which is preliminary data.</text>
</comment>
<accession>A0A3A1TW87</accession>
<evidence type="ECO:0000256" key="1">
    <source>
        <dbReference type="ARBA" id="ARBA00004196"/>
    </source>
</evidence>
<dbReference type="EMBL" id="QXTG01000002">
    <property type="protein sequence ID" value="RIX27868.1"/>
    <property type="molecule type" value="Genomic_DNA"/>
</dbReference>
<feature type="region of interest" description="Disordered" evidence="3">
    <location>
        <begin position="70"/>
        <end position="119"/>
    </location>
</feature>